<keyword evidence="6" id="KW-1185">Reference proteome</keyword>
<name>A0A1I3N5Q5_9SPHI</name>
<dbReference type="SUPFAM" id="SSF46785">
    <property type="entry name" value="Winged helix' DNA-binding domain"/>
    <property type="match status" value="1"/>
</dbReference>
<dbReference type="AlphaFoldDB" id="A0A1I3N5Q5"/>
<dbReference type="InterPro" id="IPR014710">
    <property type="entry name" value="RmlC-like_jellyroll"/>
</dbReference>
<dbReference type="PANTHER" id="PTHR24567:SF28">
    <property type="entry name" value="LISTERIOLYSIN REGULATORY PROTEIN"/>
    <property type="match status" value="1"/>
</dbReference>
<dbReference type="InterPro" id="IPR012318">
    <property type="entry name" value="HTH_CRP"/>
</dbReference>
<dbReference type="OrthoDB" id="667966at2"/>
<keyword evidence="5" id="KW-0418">Kinase</keyword>
<accession>A0A1I3N5Q5</accession>
<dbReference type="Pfam" id="PF00027">
    <property type="entry name" value="cNMP_binding"/>
    <property type="match status" value="1"/>
</dbReference>
<dbReference type="GO" id="GO:0003677">
    <property type="term" value="F:DNA binding"/>
    <property type="evidence" value="ECO:0007669"/>
    <property type="project" value="UniProtKB-KW"/>
</dbReference>
<dbReference type="PANTHER" id="PTHR24567">
    <property type="entry name" value="CRP FAMILY TRANSCRIPTIONAL REGULATORY PROTEIN"/>
    <property type="match status" value="1"/>
</dbReference>
<dbReference type="EMBL" id="FOQO01000007">
    <property type="protein sequence ID" value="SFJ04571.1"/>
    <property type="molecule type" value="Genomic_DNA"/>
</dbReference>
<evidence type="ECO:0000313" key="5">
    <source>
        <dbReference type="EMBL" id="SFJ04571.1"/>
    </source>
</evidence>
<dbReference type="Gene3D" id="1.10.10.10">
    <property type="entry name" value="Winged helix-like DNA-binding domain superfamily/Winged helix DNA-binding domain"/>
    <property type="match status" value="1"/>
</dbReference>
<keyword evidence="3" id="KW-0804">Transcription</keyword>
<dbReference type="InterPro" id="IPR036388">
    <property type="entry name" value="WH-like_DNA-bd_sf"/>
</dbReference>
<dbReference type="Gene3D" id="2.60.120.10">
    <property type="entry name" value="Jelly Rolls"/>
    <property type="match status" value="1"/>
</dbReference>
<dbReference type="InterPro" id="IPR000595">
    <property type="entry name" value="cNMP-bd_dom"/>
</dbReference>
<dbReference type="CDD" id="cd00038">
    <property type="entry name" value="CAP_ED"/>
    <property type="match status" value="1"/>
</dbReference>
<dbReference type="InterPro" id="IPR050397">
    <property type="entry name" value="Env_Response_Regulators"/>
</dbReference>
<protein>
    <submittedName>
        <fullName evidence="5">cAMP-binding domain of CRP or a regulatory subunit of cAMP-dependent protein kinases</fullName>
    </submittedName>
</protein>
<sequence length="202" mass="23029">MIPTDLLLQRGATYRKATPGDAIFDEGAQATYYYQLVSGRVRWCNITEDGREILHRIVEAGESFGEFPLFDGEPYAASAIADTPCTILRLCTLSFHQLLQDNPDIHFDFTKSLVQHLRFKFFLTDLLSQNNPETIISKLIGYFNQHGKFICKNCNRLMLTRQQLANMTGLRVETIIRAIKHMEKEDRLSIVKGKVFVPADGL</sequence>
<keyword evidence="1" id="KW-0805">Transcription regulation</keyword>
<feature type="domain" description="Cyclic nucleotide-binding" evidence="4">
    <location>
        <begin position="14"/>
        <end position="116"/>
    </location>
</feature>
<dbReference type="Proteomes" id="UP000198670">
    <property type="component" value="Unassembled WGS sequence"/>
</dbReference>
<evidence type="ECO:0000256" key="2">
    <source>
        <dbReference type="ARBA" id="ARBA00023125"/>
    </source>
</evidence>
<dbReference type="PROSITE" id="PS50042">
    <property type="entry name" value="CNMP_BINDING_3"/>
    <property type="match status" value="1"/>
</dbReference>
<proteinExistence type="predicted"/>
<dbReference type="RefSeq" id="WP_090628089.1">
    <property type="nucleotide sequence ID" value="NZ_FOQO01000007.1"/>
</dbReference>
<evidence type="ECO:0000256" key="1">
    <source>
        <dbReference type="ARBA" id="ARBA00023015"/>
    </source>
</evidence>
<dbReference type="STRING" id="1477437.SAMN05444682_107106"/>
<dbReference type="SUPFAM" id="SSF51206">
    <property type="entry name" value="cAMP-binding domain-like"/>
    <property type="match status" value="1"/>
</dbReference>
<dbReference type="SMART" id="SM00100">
    <property type="entry name" value="cNMP"/>
    <property type="match status" value="1"/>
</dbReference>
<evidence type="ECO:0000259" key="4">
    <source>
        <dbReference type="PROSITE" id="PS50042"/>
    </source>
</evidence>
<dbReference type="SMART" id="SM00419">
    <property type="entry name" value="HTH_CRP"/>
    <property type="match status" value="1"/>
</dbReference>
<keyword evidence="5" id="KW-0808">Transferase</keyword>
<organism evidence="5 6">
    <name type="scientific">Parapedobacter indicus</name>
    <dbReference type="NCBI Taxonomy" id="1477437"/>
    <lineage>
        <taxon>Bacteria</taxon>
        <taxon>Pseudomonadati</taxon>
        <taxon>Bacteroidota</taxon>
        <taxon>Sphingobacteriia</taxon>
        <taxon>Sphingobacteriales</taxon>
        <taxon>Sphingobacteriaceae</taxon>
        <taxon>Parapedobacter</taxon>
    </lineage>
</organism>
<dbReference type="Pfam" id="PF13545">
    <property type="entry name" value="HTH_Crp_2"/>
    <property type="match status" value="1"/>
</dbReference>
<dbReference type="GO" id="GO:0005829">
    <property type="term" value="C:cytosol"/>
    <property type="evidence" value="ECO:0007669"/>
    <property type="project" value="TreeGrafter"/>
</dbReference>
<evidence type="ECO:0000256" key="3">
    <source>
        <dbReference type="ARBA" id="ARBA00023163"/>
    </source>
</evidence>
<dbReference type="GO" id="GO:0016301">
    <property type="term" value="F:kinase activity"/>
    <property type="evidence" value="ECO:0007669"/>
    <property type="project" value="UniProtKB-KW"/>
</dbReference>
<gene>
    <name evidence="5" type="ORF">SAMN05444682_107106</name>
</gene>
<dbReference type="GO" id="GO:0003700">
    <property type="term" value="F:DNA-binding transcription factor activity"/>
    <property type="evidence" value="ECO:0007669"/>
    <property type="project" value="TreeGrafter"/>
</dbReference>
<evidence type="ECO:0000313" key="6">
    <source>
        <dbReference type="Proteomes" id="UP000198670"/>
    </source>
</evidence>
<dbReference type="InterPro" id="IPR036390">
    <property type="entry name" value="WH_DNA-bd_sf"/>
</dbReference>
<dbReference type="InterPro" id="IPR018490">
    <property type="entry name" value="cNMP-bd_dom_sf"/>
</dbReference>
<keyword evidence="2" id="KW-0238">DNA-binding</keyword>
<reference evidence="5 6" key="1">
    <citation type="submission" date="2016-10" db="EMBL/GenBank/DDBJ databases">
        <authorList>
            <person name="de Groot N.N."/>
        </authorList>
    </citation>
    <scope>NUCLEOTIDE SEQUENCE [LARGE SCALE GENOMIC DNA]</scope>
    <source>
        <strain evidence="5 6">RK1</strain>
    </source>
</reference>